<gene>
    <name evidence="2" type="ORF">B296_00026522</name>
</gene>
<evidence type="ECO:0000313" key="3">
    <source>
        <dbReference type="Proteomes" id="UP000287651"/>
    </source>
</evidence>
<evidence type="ECO:0000256" key="1">
    <source>
        <dbReference type="SAM" id="MobiDB-lite"/>
    </source>
</evidence>
<accession>A0A426Z0U9</accession>
<feature type="region of interest" description="Disordered" evidence="1">
    <location>
        <begin position="74"/>
        <end position="102"/>
    </location>
</feature>
<feature type="compositionally biased region" description="Basic residues" evidence="1">
    <location>
        <begin position="77"/>
        <end position="87"/>
    </location>
</feature>
<evidence type="ECO:0000313" key="2">
    <source>
        <dbReference type="EMBL" id="RRT57592.1"/>
    </source>
</evidence>
<organism evidence="2 3">
    <name type="scientific">Ensete ventricosum</name>
    <name type="common">Abyssinian banana</name>
    <name type="synonym">Musa ensete</name>
    <dbReference type="NCBI Taxonomy" id="4639"/>
    <lineage>
        <taxon>Eukaryota</taxon>
        <taxon>Viridiplantae</taxon>
        <taxon>Streptophyta</taxon>
        <taxon>Embryophyta</taxon>
        <taxon>Tracheophyta</taxon>
        <taxon>Spermatophyta</taxon>
        <taxon>Magnoliopsida</taxon>
        <taxon>Liliopsida</taxon>
        <taxon>Zingiberales</taxon>
        <taxon>Musaceae</taxon>
        <taxon>Ensete</taxon>
    </lineage>
</organism>
<proteinExistence type="predicted"/>
<name>A0A426Z0U9_ENSVE</name>
<dbReference type="EMBL" id="AMZH03009096">
    <property type="protein sequence ID" value="RRT57592.1"/>
    <property type="molecule type" value="Genomic_DNA"/>
</dbReference>
<sequence>MEVAQLKHGDFDKSSNLIKHGYLTRSRSVGPGVFGKARTARYIPVRQLIGTRTGRYQAVAKSIVSGRFKEKSIVSGRLRKKKERRRRGKEEEEEEEKYPAPP</sequence>
<dbReference type="Proteomes" id="UP000287651">
    <property type="component" value="Unassembled WGS sequence"/>
</dbReference>
<protein>
    <submittedName>
        <fullName evidence="2">Uncharacterized protein</fullName>
    </submittedName>
</protein>
<comment type="caution">
    <text evidence="2">The sequence shown here is derived from an EMBL/GenBank/DDBJ whole genome shotgun (WGS) entry which is preliminary data.</text>
</comment>
<dbReference type="AlphaFoldDB" id="A0A426Z0U9"/>
<reference evidence="2 3" key="1">
    <citation type="journal article" date="2014" name="Agronomy (Basel)">
        <title>A Draft Genome Sequence for Ensete ventricosum, the Drought-Tolerant Tree Against Hunger.</title>
        <authorList>
            <person name="Harrison J."/>
            <person name="Moore K.A."/>
            <person name="Paszkiewicz K."/>
            <person name="Jones T."/>
            <person name="Grant M."/>
            <person name="Ambacheew D."/>
            <person name="Muzemil S."/>
            <person name="Studholme D.J."/>
        </authorList>
    </citation>
    <scope>NUCLEOTIDE SEQUENCE [LARGE SCALE GENOMIC DNA]</scope>
</reference>